<dbReference type="PANTHER" id="PTHR33018">
    <property type="entry name" value="OS10G0338966 PROTEIN-RELATED"/>
    <property type="match status" value="1"/>
</dbReference>
<proteinExistence type="predicted"/>
<dbReference type="Proteomes" id="UP001177003">
    <property type="component" value="Chromosome 0"/>
</dbReference>
<dbReference type="InterPro" id="IPR058352">
    <property type="entry name" value="DUF8039"/>
</dbReference>
<dbReference type="AlphaFoldDB" id="A0AA35VCK8"/>
<evidence type="ECO:0000313" key="3">
    <source>
        <dbReference type="Proteomes" id="UP001177003"/>
    </source>
</evidence>
<reference evidence="2" key="1">
    <citation type="submission" date="2023-04" db="EMBL/GenBank/DDBJ databases">
        <authorList>
            <person name="Vijverberg K."/>
            <person name="Xiong W."/>
            <person name="Schranz E."/>
        </authorList>
    </citation>
    <scope>NUCLEOTIDE SEQUENCE</scope>
</reference>
<sequence length="159" mass="17451">MLAKQESGNQVLNNVCFVVQNNSSCSTSTFDALDTIKTITCCDLVLPYGDMNQKCARGMVFAYNDGLIHSLPLRGNHLKVMIDNIDERYKGIPVPVMTNEVGTLEDAVGTVIQWPRITIVLSKEQQSKASSQQQIQTTSARPSTAKAVMVINGYNLIKV</sequence>
<dbReference type="PANTHER" id="PTHR33018:SF37">
    <property type="entry name" value="TRANSPOSASE TNP1_EN_SPM-LIKE DOMAIN-CONTAINING PROTEIN"/>
    <property type="match status" value="1"/>
</dbReference>
<protein>
    <recommendedName>
        <fullName evidence="1">DUF8039 domain-containing protein</fullName>
    </recommendedName>
</protein>
<keyword evidence="3" id="KW-1185">Reference proteome</keyword>
<feature type="domain" description="DUF8039" evidence="1">
    <location>
        <begin position="32"/>
        <end position="121"/>
    </location>
</feature>
<dbReference type="Pfam" id="PF26133">
    <property type="entry name" value="DUF8039"/>
    <property type="match status" value="1"/>
</dbReference>
<dbReference type="EMBL" id="OX465086">
    <property type="protein sequence ID" value="CAI9260257.1"/>
    <property type="molecule type" value="Genomic_DNA"/>
</dbReference>
<evidence type="ECO:0000313" key="2">
    <source>
        <dbReference type="EMBL" id="CAI9260257.1"/>
    </source>
</evidence>
<organism evidence="2 3">
    <name type="scientific">Lactuca saligna</name>
    <name type="common">Willowleaf lettuce</name>
    <dbReference type="NCBI Taxonomy" id="75948"/>
    <lineage>
        <taxon>Eukaryota</taxon>
        <taxon>Viridiplantae</taxon>
        <taxon>Streptophyta</taxon>
        <taxon>Embryophyta</taxon>
        <taxon>Tracheophyta</taxon>
        <taxon>Spermatophyta</taxon>
        <taxon>Magnoliopsida</taxon>
        <taxon>eudicotyledons</taxon>
        <taxon>Gunneridae</taxon>
        <taxon>Pentapetalae</taxon>
        <taxon>asterids</taxon>
        <taxon>campanulids</taxon>
        <taxon>Asterales</taxon>
        <taxon>Asteraceae</taxon>
        <taxon>Cichorioideae</taxon>
        <taxon>Cichorieae</taxon>
        <taxon>Lactucinae</taxon>
        <taxon>Lactuca</taxon>
    </lineage>
</organism>
<gene>
    <name evidence="2" type="ORF">LSALG_LOCUS1100</name>
</gene>
<accession>A0AA35VCK8</accession>
<evidence type="ECO:0000259" key="1">
    <source>
        <dbReference type="Pfam" id="PF26133"/>
    </source>
</evidence>
<name>A0AA35VCK8_LACSI</name>